<dbReference type="NCBIfam" id="NF005559">
    <property type="entry name" value="PRK07231.1"/>
    <property type="match status" value="1"/>
</dbReference>
<name>A0A4V2VS25_9BURK</name>
<evidence type="ECO:0000259" key="3">
    <source>
        <dbReference type="SMART" id="SM00822"/>
    </source>
</evidence>
<proteinExistence type="inferred from homology"/>
<comment type="similarity">
    <text evidence="1">Belongs to the short-chain dehydrogenases/reductases (SDR) family.</text>
</comment>
<dbReference type="SMART" id="SM00822">
    <property type="entry name" value="PKS_KR"/>
    <property type="match status" value="1"/>
</dbReference>
<evidence type="ECO:0000256" key="1">
    <source>
        <dbReference type="ARBA" id="ARBA00006484"/>
    </source>
</evidence>
<dbReference type="SUPFAM" id="SSF51735">
    <property type="entry name" value="NAD(P)-binding Rossmann-fold domains"/>
    <property type="match status" value="1"/>
</dbReference>
<comment type="caution">
    <text evidence="4">The sequence shown here is derived from an EMBL/GenBank/DDBJ whole genome shotgun (WGS) entry which is preliminary data.</text>
</comment>
<keyword evidence="2" id="KW-0560">Oxidoreductase</keyword>
<dbReference type="PANTHER" id="PTHR42760">
    <property type="entry name" value="SHORT-CHAIN DEHYDROGENASES/REDUCTASES FAMILY MEMBER"/>
    <property type="match status" value="1"/>
</dbReference>
<evidence type="ECO:0000313" key="5">
    <source>
        <dbReference type="Proteomes" id="UP000294692"/>
    </source>
</evidence>
<keyword evidence="5" id="KW-1185">Reference proteome</keyword>
<dbReference type="InterPro" id="IPR036291">
    <property type="entry name" value="NAD(P)-bd_dom_sf"/>
</dbReference>
<dbReference type="InterPro" id="IPR020904">
    <property type="entry name" value="Sc_DH/Rdtase_CS"/>
</dbReference>
<reference evidence="4 5" key="1">
    <citation type="submission" date="2019-03" db="EMBL/GenBank/DDBJ databases">
        <title>Genomic Encyclopedia of Type Strains, Phase IV (KMG-IV): sequencing the most valuable type-strain genomes for metagenomic binning, comparative biology and taxonomic classification.</title>
        <authorList>
            <person name="Goeker M."/>
        </authorList>
    </citation>
    <scope>NUCLEOTIDE SEQUENCE [LARGE SCALE GENOMIC DNA]</scope>
    <source>
        <strain evidence="4 5">DSM 100048</strain>
    </source>
</reference>
<dbReference type="PRINTS" id="PR00081">
    <property type="entry name" value="GDHRDH"/>
</dbReference>
<dbReference type="Gene3D" id="3.40.50.720">
    <property type="entry name" value="NAD(P)-binding Rossmann-like Domain"/>
    <property type="match status" value="1"/>
</dbReference>
<dbReference type="FunFam" id="3.40.50.720:FF:000084">
    <property type="entry name" value="Short-chain dehydrogenase reductase"/>
    <property type="match status" value="1"/>
</dbReference>
<dbReference type="AlphaFoldDB" id="A0A4V2VS25"/>
<dbReference type="Pfam" id="PF13561">
    <property type="entry name" value="adh_short_C2"/>
    <property type="match status" value="1"/>
</dbReference>
<dbReference type="CDD" id="cd05233">
    <property type="entry name" value="SDR_c"/>
    <property type="match status" value="1"/>
</dbReference>
<dbReference type="InterPro" id="IPR057326">
    <property type="entry name" value="KR_dom"/>
</dbReference>
<dbReference type="EMBL" id="SMBX01000003">
    <property type="protein sequence ID" value="TCV00730.1"/>
    <property type="molecule type" value="Genomic_DNA"/>
</dbReference>
<accession>A0A4V2VS25</accession>
<dbReference type="PROSITE" id="PS00061">
    <property type="entry name" value="ADH_SHORT"/>
    <property type="match status" value="1"/>
</dbReference>
<dbReference type="RefSeq" id="WP_165972551.1">
    <property type="nucleotide sequence ID" value="NZ_JBHRVM010000001.1"/>
</dbReference>
<dbReference type="GO" id="GO:0016616">
    <property type="term" value="F:oxidoreductase activity, acting on the CH-OH group of donors, NAD or NADP as acceptor"/>
    <property type="evidence" value="ECO:0007669"/>
    <property type="project" value="UniProtKB-ARBA"/>
</dbReference>
<dbReference type="Proteomes" id="UP000294692">
    <property type="component" value="Unassembled WGS sequence"/>
</dbReference>
<evidence type="ECO:0000313" key="4">
    <source>
        <dbReference type="EMBL" id="TCV00730.1"/>
    </source>
</evidence>
<feature type="domain" description="Ketoreductase" evidence="3">
    <location>
        <begin position="7"/>
        <end position="182"/>
    </location>
</feature>
<dbReference type="InterPro" id="IPR002347">
    <property type="entry name" value="SDR_fam"/>
</dbReference>
<dbReference type="PRINTS" id="PR00080">
    <property type="entry name" value="SDRFAMILY"/>
</dbReference>
<sequence>MQRLKNKIAVVTGGSSGIGLAIAERFSSEGARIISLDLNEAADKPHIHFIKTDVSSSENVNRSFAQIAAEYDKVDVLINNAGISWSIPMIDITDEQWAQMLAIHLNGSFYCARAASRLMIDTQTPGAIINMSSVSGIVGSDGRAAYGAAKGGIITLTRVMAVELAQHRITVNSIAPGPILTPLIKNLWEDVKEYPRDVPLKRFGMPEEIAHAALFLSSDEARFITGIVLPVDGGFSITGKVNRDLPTDGINAP</sequence>
<protein>
    <submittedName>
        <fullName evidence="4">3-oxoacyl-[acyl-carrier protein] reductase</fullName>
    </submittedName>
</protein>
<dbReference type="PANTHER" id="PTHR42760:SF133">
    <property type="entry name" value="3-OXOACYL-[ACYL-CARRIER-PROTEIN] REDUCTASE"/>
    <property type="match status" value="1"/>
</dbReference>
<organism evidence="4 5">
    <name type="scientific">Paracandidimonas soli</name>
    <dbReference type="NCBI Taxonomy" id="1917182"/>
    <lineage>
        <taxon>Bacteria</taxon>
        <taxon>Pseudomonadati</taxon>
        <taxon>Pseudomonadota</taxon>
        <taxon>Betaproteobacteria</taxon>
        <taxon>Burkholderiales</taxon>
        <taxon>Alcaligenaceae</taxon>
        <taxon>Paracandidimonas</taxon>
    </lineage>
</organism>
<gene>
    <name evidence="4" type="ORF">EV686_103312</name>
</gene>
<evidence type="ECO:0000256" key="2">
    <source>
        <dbReference type="ARBA" id="ARBA00023002"/>
    </source>
</evidence>